<organism evidence="2 3">
    <name type="scientific">Pseudomonas cerasi</name>
    <dbReference type="NCBI Taxonomy" id="1583341"/>
    <lineage>
        <taxon>Bacteria</taxon>
        <taxon>Pseudomonadati</taxon>
        <taxon>Pseudomonadota</taxon>
        <taxon>Gammaproteobacteria</taxon>
        <taxon>Pseudomonadales</taxon>
        <taxon>Pseudomonadaceae</taxon>
        <taxon>Pseudomonas</taxon>
    </lineage>
</organism>
<dbReference type="EMBL" id="LT963400">
    <property type="protein sequence ID" value="SOS30502.1"/>
    <property type="molecule type" value="Genomic_DNA"/>
</dbReference>
<dbReference type="Proteomes" id="UP000239025">
    <property type="component" value="Plasmid PP5"/>
</dbReference>
<keyword evidence="2" id="KW-0614">Plasmid</keyword>
<evidence type="ECO:0000256" key="1">
    <source>
        <dbReference type="SAM" id="MobiDB-lite"/>
    </source>
</evidence>
<dbReference type="AlphaFoldDB" id="A0A193SJG1"/>
<protein>
    <submittedName>
        <fullName evidence="2">Conjugal transfer protein</fullName>
    </submittedName>
</protein>
<accession>A0A193SJG1</accession>
<keyword evidence="3" id="KW-1185">Reference proteome</keyword>
<evidence type="ECO:0000313" key="3">
    <source>
        <dbReference type="Proteomes" id="UP000239025"/>
    </source>
</evidence>
<name>A0A193SJG1_9PSED</name>
<evidence type="ECO:0000313" key="2">
    <source>
        <dbReference type="EMBL" id="SOS30502.1"/>
    </source>
</evidence>
<reference evidence="3" key="1">
    <citation type="submission" date="2017-11" db="EMBL/GenBank/DDBJ databases">
        <authorList>
            <person name="Blom J."/>
        </authorList>
    </citation>
    <scope>NUCLEOTIDE SEQUENCE [LARGE SCALE GENOMIC DNA]</scope>
    <source>
        <plasmid evidence="3">PP5</plasmid>
    </source>
</reference>
<sequence length="226" mass="25117">MRATTTLASATKIDVAKPHNAMPKLSSKPFIYHWILRGSSLYIHDADKLSKEAIRINRFIEVAPPALDTLLAGAPAHIRRSYPRADRVQQILYHLAMKPGRSDLENLVLTDPTLVVLNELGEEWRLIWRRRPGAAVRSTLLWHTALEHVPKRGSGYVAQSSTALDLTVGSKRLQAYQAQHIDPARAPKVKGKAPAPRAATPVPPSHDQSPPYFDDGSYSPAPFDWD</sequence>
<proteinExistence type="predicted"/>
<gene>
    <name evidence="2" type="ORF">PL963_P500049</name>
</gene>
<geneLocation type="plasmid" evidence="2 3">
    <name>PP5</name>
</geneLocation>
<feature type="region of interest" description="Disordered" evidence="1">
    <location>
        <begin position="179"/>
        <end position="226"/>
    </location>
</feature>